<dbReference type="PANTHER" id="PTHR33365:SF4">
    <property type="entry name" value="CYCLOCHLOROTINE BIOSYNTHESIS PROTEIN O"/>
    <property type="match status" value="1"/>
</dbReference>
<keyword evidence="3" id="KW-1133">Transmembrane helix</keyword>
<gene>
    <name evidence="4" type="ORF">MIND_00763200</name>
</gene>
<proteinExistence type="inferred from homology"/>
<reference evidence="4" key="1">
    <citation type="submission" date="2020-05" db="EMBL/GenBank/DDBJ databases">
        <title>Mycena genomes resolve the evolution of fungal bioluminescence.</title>
        <authorList>
            <person name="Tsai I.J."/>
        </authorList>
    </citation>
    <scope>NUCLEOTIDE SEQUENCE</scope>
    <source>
        <strain evidence="4">171206Taipei</strain>
    </source>
</reference>
<dbReference type="InterPro" id="IPR021765">
    <property type="entry name" value="UstYa-like"/>
</dbReference>
<comment type="similarity">
    <text evidence="2">Belongs to the ustYa family.</text>
</comment>
<keyword evidence="5" id="KW-1185">Reference proteome</keyword>
<evidence type="ECO:0000256" key="3">
    <source>
        <dbReference type="SAM" id="Phobius"/>
    </source>
</evidence>
<dbReference type="Pfam" id="PF11807">
    <property type="entry name" value="UstYa"/>
    <property type="match status" value="1"/>
</dbReference>
<evidence type="ECO:0008006" key="6">
    <source>
        <dbReference type="Google" id="ProtNLM"/>
    </source>
</evidence>
<keyword evidence="3" id="KW-0812">Transmembrane</keyword>
<dbReference type="EMBL" id="JACAZF010000006">
    <property type="protein sequence ID" value="KAF7301971.1"/>
    <property type="molecule type" value="Genomic_DNA"/>
</dbReference>
<dbReference type="RefSeq" id="XP_037219971.1">
    <property type="nucleotide sequence ID" value="XM_037364327.1"/>
</dbReference>
<dbReference type="Proteomes" id="UP000636479">
    <property type="component" value="Unassembled WGS sequence"/>
</dbReference>
<evidence type="ECO:0000256" key="2">
    <source>
        <dbReference type="ARBA" id="ARBA00035112"/>
    </source>
</evidence>
<dbReference type="OrthoDB" id="3687641at2759"/>
<dbReference type="AlphaFoldDB" id="A0A8H6SM73"/>
<evidence type="ECO:0000313" key="5">
    <source>
        <dbReference type="Proteomes" id="UP000636479"/>
    </source>
</evidence>
<evidence type="ECO:0000313" key="4">
    <source>
        <dbReference type="EMBL" id="KAF7301971.1"/>
    </source>
</evidence>
<protein>
    <recommendedName>
        <fullName evidence="6">Tat pathway signal sequence</fullName>
    </recommendedName>
</protein>
<feature type="transmembrane region" description="Helical" evidence="3">
    <location>
        <begin position="46"/>
        <end position="65"/>
    </location>
</feature>
<organism evidence="4 5">
    <name type="scientific">Mycena indigotica</name>
    <dbReference type="NCBI Taxonomy" id="2126181"/>
    <lineage>
        <taxon>Eukaryota</taxon>
        <taxon>Fungi</taxon>
        <taxon>Dikarya</taxon>
        <taxon>Basidiomycota</taxon>
        <taxon>Agaricomycotina</taxon>
        <taxon>Agaricomycetes</taxon>
        <taxon>Agaricomycetidae</taxon>
        <taxon>Agaricales</taxon>
        <taxon>Marasmiineae</taxon>
        <taxon>Mycenaceae</taxon>
        <taxon>Mycena</taxon>
    </lineage>
</organism>
<accession>A0A8H6SM73</accession>
<dbReference type="GeneID" id="59346843"/>
<comment type="caution">
    <text evidence="4">The sequence shown here is derived from an EMBL/GenBank/DDBJ whole genome shotgun (WGS) entry which is preliminary data.</text>
</comment>
<comment type="pathway">
    <text evidence="1">Mycotoxin biosynthesis.</text>
</comment>
<dbReference type="PANTHER" id="PTHR33365">
    <property type="entry name" value="YALI0B05434P"/>
    <property type="match status" value="1"/>
</dbReference>
<sequence length="258" mass="29881">MPEAPYTPLYESEEAKLLADPEELQPVRFQHVLDQTSTRRQLQLKLLLIASLLFNLICVGLFFAWRGSQRAAPTGVIYSPAQSAIEYKLVQFTKGFDLDRPGGIPIYDEEPSDEGDAAWEELYARPEIRVPKSEARKMYNATFPIENDPGYYFLSLEVFHQLHCLDKIRHQLNPERGYEMLPADHIRHCFGAIRQALMCYGDVTPVVFQWSEVFKQVVQRDDITHECRDYSKIRAWADEHQRVGPEPDFTVYVDPDLD</sequence>
<dbReference type="GO" id="GO:0043386">
    <property type="term" value="P:mycotoxin biosynthetic process"/>
    <property type="evidence" value="ECO:0007669"/>
    <property type="project" value="InterPro"/>
</dbReference>
<keyword evidence="3" id="KW-0472">Membrane</keyword>
<evidence type="ECO:0000256" key="1">
    <source>
        <dbReference type="ARBA" id="ARBA00004685"/>
    </source>
</evidence>
<name>A0A8H6SM73_9AGAR</name>